<feature type="transmembrane region" description="Helical" evidence="9">
    <location>
        <begin position="346"/>
        <end position="370"/>
    </location>
</feature>
<feature type="transmembrane region" description="Helical" evidence="9">
    <location>
        <begin position="132"/>
        <end position="151"/>
    </location>
</feature>
<accession>K1JG34</accession>
<sequence>MTTLRFHGSAAVLLLPLALFVAVTARLFISEAAFDLTGLAAAGVLTLFSGSLLAKAPSEYWKAAVRGASSELTGTVVLILIASGIFSAMMKASGVADGLVFLGGMLHLTGHAFTVFVLLASSLMAAATGSSIGTLLAAMPIFFPAGVALGADPTMLAGAVLSGAIFGDNLAPVSDVTVISSVTQRFRNGTPADIAGVVRTRLPYAMIALAVSLPVYAFMGESLPVSEAALSGDASALLMLVPVAVLIAVAVRTRDVLMAISAGVVTGTATGLLIGRLSFATIFAAVDGRLSGFLISGISNVSPIILLCVTLFAFTGIVREAGVPDMMAKALEAGSAGRPSALRTELFLSAATLVVTTLFAAVTSASVALVGSLTDDIGRASNVHPYRRSHILSGLANSLPVLMPFSAFVLITMAAVSGLEGAAAVTPFTLMTAAFYPIALFLVFGFMVLTGTGRMMETPEPEAAEAKTATAL</sequence>
<organism evidence="11 12">
    <name type="scientific">Sutterella wadsworthensis 2_1_59BFAA</name>
    <dbReference type="NCBI Taxonomy" id="742823"/>
    <lineage>
        <taxon>Bacteria</taxon>
        <taxon>Pseudomonadati</taxon>
        <taxon>Pseudomonadota</taxon>
        <taxon>Betaproteobacteria</taxon>
        <taxon>Burkholderiales</taxon>
        <taxon>Sutterellaceae</taxon>
        <taxon>Sutterella</taxon>
    </lineage>
</organism>
<evidence type="ECO:0000313" key="11">
    <source>
        <dbReference type="EMBL" id="EKB30570.1"/>
    </source>
</evidence>
<proteinExistence type="inferred from homology"/>
<dbReference type="PANTHER" id="PTHR33451">
    <property type="entry name" value="MALATE-2H(+)/NA(+)-LACTATE ANTIPORTER"/>
    <property type="match status" value="1"/>
</dbReference>
<evidence type="ECO:0000256" key="8">
    <source>
        <dbReference type="ARBA" id="ARBA00038435"/>
    </source>
</evidence>
<evidence type="ECO:0000313" key="12">
    <source>
        <dbReference type="Proteomes" id="UP000005835"/>
    </source>
</evidence>
<keyword evidence="5 9" id="KW-0812">Transmembrane</keyword>
<protein>
    <recommendedName>
        <fullName evidence="10">Na+/H+ antiporter NhaC-like C-terminal domain-containing protein</fullName>
    </recommendedName>
</protein>
<keyword evidence="6 9" id="KW-1133">Transmembrane helix</keyword>
<dbReference type="Proteomes" id="UP000005835">
    <property type="component" value="Unassembled WGS sequence"/>
</dbReference>
<evidence type="ECO:0000256" key="9">
    <source>
        <dbReference type="SAM" id="Phobius"/>
    </source>
</evidence>
<dbReference type="eggNOG" id="COG1757">
    <property type="taxonomic scope" value="Bacteria"/>
</dbReference>
<feature type="transmembrane region" description="Helical" evidence="9">
    <location>
        <begin position="99"/>
        <end position="120"/>
    </location>
</feature>
<evidence type="ECO:0000256" key="6">
    <source>
        <dbReference type="ARBA" id="ARBA00022989"/>
    </source>
</evidence>
<feature type="transmembrane region" description="Helical" evidence="9">
    <location>
        <begin position="202"/>
        <end position="219"/>
    </location>
</feature>
<dbReference type="AlphaFoldDB" id="K1JG34"/>
<feature type="transmembrane region" description="Helical" evidence="9">
    <location>
        <begin position="293"/>
        <end position="318"/>
    </location>
</feature>
<dbReference type="InterPro" id="IPR052180">
    <property type="entry name" value="NhaC_Na-H+_Antiporter"/>
</dbReference>
<evidence type="ECO:0000256" key="4">
    <source>
        <dbReference type="ARBA" id="ARBA00022475"/>
    </source>
</evidence>
<feature type="domain" description="Na+/H+ antiporter NhaC-like C-terminal" evidence="10">
    <location>
        <begin position="21"/>
        <end position="220"/>
    </location>
</feature>
<keyword evidence="3" id="KW-0050">Antiport</keyword>
<comment type="subcellular location">
    <subcellularLocation>
        <location evidence="1">Cell membrane</location>
        <topology evidence="1">Multi-pass membrane protein</topology>
    </subcellularLocation>
</comment>
<reference evidence="11 12" key="1">
    <citation type="submission" date="2012-05" db="EMBL/GenBank/DDBJ databases">
        <title>The Genome Sequence of Sutterella wadsworthensis 2_1_59BFAA.</title>
        <authorList>
            <consortium name="The Broad Institute Genome Sequencing Platform"/>
            <person name="Earl A."/>
            <person name="Ward D."/>
            <person name="Feldgarden M."/>
            <person name="Gevers D."/>
            <person name="Daigneault M."/>
            <person name="Strauss J."/>
            <person name="Allen-Vercoe E."/>
            <person name="Walker B."/>
            <person name="Young S.K."/>
            <person name="Zeng Q."/>
            <person name="Gargeya S."/>
            <person name="Fitzgerald M."/>
            <person name="Haas B."/>
            <person name="Abouelleil A."/>
            <person name="Alvarado L."/>
            <person name="Arachchi H.M."/>
            <person name="Berlin A.M."/>
            <person name="Chapman S.B."/>
            <person name="Goldberg J."/>
            <person name="Griggs A."/>
            <person name="Gujja S."/>
            <person name="Hansen M."/>
            <person name="Howarth C."/>
            <person name="Imamovic A."/>
            <person name="Larimer J."/>
            <person name="McCowen C."/>
            <person name="Montmayeur A."/>
            <person name="Murphy C."/>
            <person name="Neiman D."/>
            <person name="Pearson M."/>
            <person name="Priest M."/>
            <person name="Roberts A."/>
            <person name="Saif S."/>
            <person name="Shea T."/>
            <person name="Sisk P."/>
            <person name="Sykes S."/>
            <person name="Wortman J."/>
            <person name="Nusbaum C."/>
            <person name="Birren B."/>
        </authorList>
    </citation>
    <scope>NUCLEOTIDE SEQUENCE [LARGE SCALE GENOMIC DNA]</scope>
    <source>
        <strain evidence="11 12">2_1_59BFAA</strain>
    </source>
</reference>
<comment type="similarity">
    <text evidence="8">Belongs to the NhaC Na(+)/H(+) (TC 2.A.35) antiporter family.</text>
</comment>
<dbReference type="EMBL" id="ADMG01000038">
    <property type="protein sequence ID" value="EKB30570.1"/>
    <property type="molecule type" value="Genomic_DNA"/>
</dbReference>
<dbReference type="HOGENOM" id="CLU_043525_1_0_4"/>
<dbReference type="RefSeq" id="WP_005436293.1">
    <property type="nucleotide sequence ID" value="NZ_JH815519.1"/>
</dbReference>
<feature type="transmembrane region" description="Helical" evidence="9">
    <location>
        <begin position="75"/>
        <end position="93"/>
    </location>
</feature>
<feature type="transmembrane region" description="Helical" evidence="9">
    <location>
        <begin position="231"/>
        <end position="251"/>
    </location>
</feature>
<evidence type="ECO:0000259" key="10">
    <source>
        <dbReference type="Pfam" id="PF03553"/>
    </source>
</evidence>
<feature type="transmembrane region" description="Helical" evidence="9">
    <location>
        <begin position="391"/>
        <end position="416"/>
    </location>
</feature>
<dbReference type="GO" id="GO:0015297">
    <property type="term" value="F:antiporter activity"/>
    <property type="evidence" value="ECO:0007669"/>
    <property type="project" value="UniProtKB-KW"/>
</dbReference>
<evidence type="ECO:0000256" key="3">
    <source>
        <dbReference type="ARBA" id="ARBA00022449"/>
    </source>
</evidence>
<evidence type="ECO:0000256" key="2">
    <source>
        <dbReference type="ARBA" id="ARBA00022448"/>
    </source>
</evidence>
<dbReference type="STRING" id="742823.HMPREF9465_01816"/>
<dbReference type="PANTHER" id="PTHR33451:SF5">
    <property type="entry name" value="NA+_H+ ANTIPORTER"/>
    <property type="match status" value="1"/>
</dbReference>
<evidence type="ECO:0000256" key="5">
    <source>
        <dbReference type="ARBA" id="ARBA00022692"/>
    </source>
</evidence>
<evidence type="ECO:0000256" key="7">
    <source>
        <dbReference type="ARBA" id="ARBA00023136"/>
    </source>
</evidence>
<comment type="caution">
    <text evidence="11">The sequence shown here is derived from an EMBL/GenBank/DDBJ whole genome shotgun (WGS) entry which is preliminary data.</text>
</comment>
<dbReference type="InterPro" id="IPR018461">
    <property type="entry name" value="Na/H_Antiport_NhaC-like_C"/>
</dbReference>
<keyword evidence="12" id="KW-1185">Reference proteome</keyword>
<dbReference type="PATRIC" id="fig|742823.3.peg.1814"/>
<feature type="transmembrane region" description="Helical" evidence="9">
    <location>
        <begin position="428"/>
        <end position="449"/>
    </location>
</feature>
<feature type="transmembrane region" description="Helical" evidence="9">
    <location>
        <begin position="36"/>
        <end position="54"/>
    </location>
</feature>
<name>K1JG34_9BURK</name>
<evidence type="ECO:0000256" key="1">
    <source>
        <dbReference type="ARBA" id="ARBA00004651"/>
    </source>
</evidence>
<keyword evidence="4" id="KW-1003">Cell membrane</keyword>
<keyword evidence="2" id="KW-0813">Transport</keyword>
<dbReference type="GO" id="GO:0005886">
    <property type="term" value="C:plasma membrane"/>
    <property type="evidence" value="ECO:0007669"/>
    <property type="project" value="UniProtKB-SubCell"/>
</dbReference>
<feature type="transmembrane region" description="Helical" evidence="9">
    <location>
        <begin position="257"/>
        <end position="286"/>
    </location>
</feature>
<gene>
    <name evidence="11" type="ORF">HMPREF9465_01816</name>
</gene>
<dbReference type="Pfam" id="PF03553">
    <property type="entry name" value="Na_H_antiporter"/>
    <property type="match status" value="1"/>
</dbReference>
<keyword evidence="7 9" id="KW-0472">Membrane</keyword>